<protein>
    <submittedName>
        <fullName evidence="5">AMP-dependent synthetase and ligase</fullName>
    </submittedName>
</protein>
<dbReference type="InterPro" id="IPR000873">
    <property type="entry name" value="AMP-dep_synth/lig_dom"/>
</dbReference>
<sequence length="496" mass="54956">MELNANWLARLAQYHPKRPAVFWRGGWISYQELYARAVRAAESLAGLGIGQGERVGVLGWNHIGYLELYFAAPLLGCIPTLFNHRLSKTELRGLLEYTRPRALFYGDGLGELAHTLHPAAYPLDDLAKLPGAELAAYPADPEDPGLILFTGGTTGLPKGALIPYRQLLANAFQTCMSWGLSPQDRYIVATPMFHAALNALCTPLLYLGASVLIQEKFDPAEYLAWVGAHRVSLLFLVPTMYQMLANHPDFDRTDFSSVRWAISGGAPCPAPVREAFRAKGIRFKQGYGLTECGVNCFTFEPDEAERYPESVGRPMPHLWAKLMDAEGKETHSEGELWLSGPTLMSGYFERPEDTARCLVRHEGRTWLRTGDLAQQDAEGRFYIVGRAKEMFISGGENVYPIEVERALYDHPAVAECAVLGVPDAQWGEVGLAAIVLKAEAAAQGDSWEEDIRRFLRGRLAGYKVPKRFVFLEELPKSGPGKILKAELAKRFGGRNA</sequence>
<evidence type="ECO:0000256" key="1">
    <source>
        <dbReference type="ARBA" id="ARBA00006432"/>
    </source>
</evidence>
<dbReference type="HOGENOM" id="CLU_000022_59_0_0"/>
<dbReference type="Gene3D" id="3.30.300.30">
    <property type="match status" value="1"/>
</dbReference>
<dbReference type="Gene3D" id="3.40.50.12780">
    <property type="entry name" value="N-terminal domain of ligase-like"/>
    <property type="match status" value="1"/>
</dbReference>
<dbReference type="Proteomes" id="UP000001916">
    <property type="component" value="Chromosome"/>
</dbReference>
<evidence type="ECO:0000313" key="6">
    <source>
        <dbReference type="Proteomes" id="UP000001916"/>
    </source>
</evidence>
<dbReference type="EMBL" id="CP002042">
    <property type="protein sequence ID" value="ADH64186.1"/>
    <property type="molecule type" value="Genomic_DNA"/>
</dbReference>
<dbReference type="PROSITE" id="PS00455">
    <property type="entry name" value="AMP_BINDING"/>
    <property type="match status" value="1"/>
</dbReference>
<evidence type="ECO:0000313" key="5">
    <source>
        <dbReference type="EMBL" id="ADH64186.1"/>
    </source>
</evidence>
<dbReference type="GO" id="GO:0031956">
    <property type="term" value="F:medium-chain fatty acid-CoA ligase activity"/>
    <property type="evidence" value="ECO:0007669"/>
    <property type="project" value="TreeGrafter"/>
</dbReference>
<dbReference type="SUPFAM" id="SSF56801">
    <property type="entry name" value="Acetyl-CoA synthetase-like"/>
    <property type="match status" value="1"/>
</dbReference>
<accession>D7BIL1</accession>
<evidence type="ECO:0000259" key="3">
    <source>
        <dbReference type="Pfam" id="PF00501"/>
    </source>
</evidence>
<dbReference type="GO" id="GO:0006631">
    <property type="term" value="P:fatty acid metabolic process"/>
    <property type="evidence" value="ECO:0007669"/>
    <property type="project" value="TreeGrafter"/>
</dbReference>
<keyword evidence="6" id="KW-1185">Reference proteome</keyword>
<dbReference type="STRING" id="526227.Mesil_2327"/>
<reference evidence="5 6" key="1">
    <citation type="journal article" date="2010" name="Stand. Genomic Sci.">
        <title>Complete genome sequence of Meiothermus silvanus type strain (VI-R2).</title>
        <authorList>
            <person name="Sikorski J."/>
            <person name="Tindall B.J."/>
            <person name="Lowry S."/>
            <person name="Lucas S."/>
            <person name="Nolan M."/>
            <person name="Copeland A."/>
            <person name="Glavina Del Rio T."/>
            <person name="Tice H."/>
            <person name="Cheng J.F."/>
            <person name="Han C."/>
            <person name="Pitluck S."/>
            <person name="Liolios K."/>
            <person name="Ivanova N."/>
            <person name="Mavromatis K."/>
            <person name="Mikhailova N."/>
            <person name="Pati A."/>
            <person name="Goodwin L."/>
            <person name="Chen A."/>
            <person name="Palaniappan K."/>
            <person name="Land M."/>
            <person name="Hauser L."/>
            <person name="Chang Y.J."/>
            <person name="Jeffries C.D."/>
            <person name="Rohde M."/>
            <person name="Goker M."/>
            <person name="Woyke T."/>
            <person name="Bristow J."/>
            <person name="Eisen J.A."/>
            <person name="Markowitz V."/>
            <person name="Hugenholtz P."/>
            <person name="Kyrpides N.C."/>
            <person name="Klenk H.P."/>
            <person name="Lapidus A."/>
        </authorList>
    </citation>
    <scope>NUCLEOTIDE SEQUENCE [LARGE SCALE GENOMIC DNA]</scope>
    <source>
        <strain evidence="6">ATCC 700542 / DSM 9946 / VI-R2</strain>
    </source>
</reference>
<proteinExistence type="inferred from homology"/>
<dbReference type="KEGG" id="msv:Mesil_2327"/>
<dbReference type="InterPro" id="IPR025110">
    <property type="entry name" value="AMP-bd_C"/>
</dbReference>
<dbReference type="FunFam" id="3.30.300.30:FF:000008">
    <property type="entry name" value="2,3-dihydroxybenzoate-AMP ligase"/>
    <property type="match status" value="1"/>
</dbReference>
<dbReference type="AlphaFoldDB" id="D7BIL1"/>
<evidence type="ECO:0000256" key="2">
    <source>
        <dbReference type="ARBA" id="ARBA00022598"/>
    </source>
</evidence>
<evidence type="ECO:0000259" key="4">
    <source>
        <dbReference type="Pfam" id="PF13193"/>
    </source>
</evidence>
<organism evidence="5 6">
    <name type="scientific">Allomeiothermus silvanus (strain ATCC 700542 / DSM 9946 / NBRC 106475 / NCIMB 13440 / VI-R2)</name>
    <name type="common">Thermus silvanus</name>
    <dbReference type="NCBI Taxonomy" id="526227"/>
    <lineage>
        <taxon>Bacteria</taxon>
        <taxon>Thermotogati</taxon>
        <taxon>Deinococcota</taxon>
        <taxon>Deinococci</taxon>
        <taxon>Thermales</taxon>
        <taxon>Thermaceae</taxon>
        <taxon>Allomeiothermus</taxon>
    </lineage>
</organism>
<feature type="domain" description="AMP-binding enzyme C-terminal" evidence="4">
    <location>
        <begin position="402"/>
        <end position="481"/>
    </location>
</feature>
<dbReference type="PANTHER" id="PTHR43201">
    <property type="entry name" value="ACYL-COA SYNTHETASE"/>
    <property type="match status" value="1"/>
</dbReference>
<dbReference type="Pfam" id="PF13193">
    <property type="entry name" value="AMP-binding_C"/>
    <property type="match status" value="1"/>
</dbReference>
<dbReference type="eggNOG" id="COG0318">
    <property type="taxonomic scope" value="Bacteria"/>
</dbReference>
<dbReference type="InterPro" id="IPR042099">
    <property type="entry name" value="ANL_N_sf"/>
</dbReference>
<keyword evidence="2 5" id="KW-0436">Ligase</keyword>
<dbReference type="OrthoDB" id="28801at2"/>
<gene>
    <name evidence="5" type="ordered locus">Mesil_2327</name>
</gene>
<dbReference type="InterPro" id="IPR045851">
    <property type="entry name" value="AMP-bd_C_sf"/>
</dbReference>
<dbReference type="Pfam" id="PF00501">
    <property type="entry name" value="AMP-binding"/>
    <property type="match status" value="1"/>
</dbReference>
<dbReference type="PANTHER" id="PTHR43201:SF5">
    <property type="entry name" value="MEDIUM-CHAIN ACYL-COA LIGASE ACSF2, MITOCHONDRIAL"/>
    <property type="match status" value="1"/>
</dbReference>
<dbReference type="RefSeq" id="WP_013158730.1">
    <property type="nucleotide sequence ID" value="NC_014212.1"/>
</dbReference>
<comment type="similarity">
    <text evidence="1">Belongs to the ATP-dependent AMP-binding enzyme family.</text>
</comment>
<feature type="domain" description="AMP-dependent synthetase/ligase" evidence="3">
    <location>
        <begin position="10"/>
        <end position="348"/>
    </location>
</feature>
<name>D7BIL1_ALLS1</name>
<dbReference type="InterPro" id="IPR020845">
    <property type="entry name" value="AMP-binding_CS"/>
</dbReference>